<reference evidence="1" key="2">
    <citation type="submission" date="2022-06" db="UniProtKB">
        <authorList>
            <consortium name="EnsemblMetazoa"/>
        </authorList>
    </citation>
    <scope>IDENTIFICATION</scope>
    <source>
        <strain evidence="1">DF5081</strain>
    </source>
</reference>
<organism evidence="1 2">
    <name type="scientific">Caenorhabditis japonica</name>
    <dbReference type="NCBI Taxonomy" id="281687"/>
    <lineage>
        <taxon>Eukaryota</taxon>
        <taxon>Metazoa</taxon>
        <taxon>Ecdysozoa</taxon>
        <taxon>Nematoda</taxon>
        <taxon>Chromadorea</taxon>
        <taxon>Rhabditida</taxon>
        <taxon>Rhabditina</taxon>
        <taxon>Rhabditomorpha</taxon>
        <taxon>Rhabditoidea</taxon>
        <taxon>Rhabditidae</taxon>
        <taxon>Peloderinae</taxon>
        <taxon>Caenorhabditis</taxon>
    </lineage>
</organism>
<accession>A0A8R1ISI4</accession>
<reference evidence="2" key="1">
    <citation type="submission" date="2010-08" db="EMBL/GenBank/DDBJ databases">
        <authorList>
            <consortium name="Caenorhabditis japonica Sequencing Consortium"/>
            <person name="Wilson R.K."/>
        </authorList>
    </citation>
    <scope>NUCLEOTIDE SEQUENCE [LARGE SCALE GENOMIC DNA]</scope>
    <source>
        <strain evidence="2">DF5081</strain>
    </source>
</reference>
<name>A0A8R1ISI4_CAEJA</name>
<dbReference type="AlphaFoldDB" id="A0A8R1ISI4"/>
<sequence>MGCYVSCAKTLQIWNDLDRHQQKKLKSERMQLVKLSSTVTAMERSEGYLLIGFADDRVSIYEEKGAGSIELVGSVEKWHEGLGLTDRNVLIIRTRSSKTSNGSRLFIHSLTAHHIVIHTVLIADGKIDQHECIVAHEHSMTSPVGFEFVSYKYFEFLVFGRGISNEKLSVEDRKRMDAFRDFEFV</sequence>
<evidence type="ECO:0000313" key="2">
    <source>
        <dbReference type="Proteomes" id="UP000005237"/>
    </source>
</evidence>
<dbReference type="Proteomes" id="UP000005237">
    <property type="component" value="Unassembled WGS sequence"/>
</dbReference>
<keyword evidence="2" id="KW-1185">Reference proteome</keyword>
<dbReference type="EnsemblMetazoa" id="CJA41227.1">
    <property type="protein sequence ID" value="CJA41227.1"/>
    <property type="gene ID" value="WBGene00217075"/>
</dbReference>
<protein>
    <submittedName>
        <fullName evidence="1">Uncharacterized protein</fullName>
    </submittedName>
</protein>
<proteinExistence type="predicted"/>
<evidence type="ECO:0000313" key="1">
    <source>
        <dbReference type="EnsemblMetazoa" id="CJA41227.1"/>
    </source>
</evidence>